<gene>
    <name evidence="1" type="ORF">MGAL_10B009936</name>
</gene>
<organism evidence="1 2">
    <name type="scientific">Mytilus galloprovincialis</name>
    <name type="common">Mediterranean mussel</name>
    <dbReference type="NCBI Taxonomy" id="29158"/>
    <lineage>
        <taxon>Eukaryota</taxon>
        <taxon>Metazoa</taxon>
        <taxon>Spiralia</taxon>
        <taxon>Lophotrochozoa</taxon>
        <taxon>Mollusca</taxon>
        <taxon>Bivalvia</taxon>
        <taxon>Autobranchia</taxon>
        <taxon>Pteriomorphia</taxon>
        <taxon>Mytilida</taxon>
        <taxon>Mytiloidea</taxon>
        <taxon>Mytilidae</taxon>
        <taxon>Mytilinae</taxon>
        <taxon>Mytilus</taxon>
    </lineage>
</organism>
<evidence type="ECO:0000313" key="1">
    <source>
        <dbReference type="EMBL" id="VDI82139.1"/>
    </source>
</evidence>
<evidence type="ECO:0000313" key="2">
    <source>
        <dbReference type="Proteomes" id="UP000596742"/>
    </source>
</evidence>
<proteinExistence type="predicted"/>
<comment type="caution">
    <text evidence="1">The sequence shown here is derived from an EMBL/GenBank/DDBJ whole genome shotgun (WGS) entry which is preliminary data.</text>
</comment>
<reference evidence="1" key="1">
    <citation type="submission" date="2018-11" db="EMBL/GenBank/DDBJ databases">
        <authorList>
            <person name="Alioto T."/>
            <person name="Alioto T."/>
        </authorList>
    </citation>
    <scope>NUCLEOTIDE SEQUENCE</scope>
</reference>
<name>A0A8B6HNU2_MYTGA</name>
<accession>A0A8B6HNU2</accession>
<dbReference type="Proteomes" id="UP000596742">
    <property type="component" value="Unassembled WGS sequence"/>
</dbReference>
<keyword evidence="2" id="KW-1185">Reference proteome</keyword>
<protein>
    <submittedName>
        <fullName evidence="1">Uncharacterized protein</fullName>
    </submittedName>
</protein>
<dbReference type="EMBL" id="UYJE01010328">
    <property type="protein sequence ID" value="VDI82139.1"/>
    <property type="molecule type" value="Genomic_DNA"/>
</dbReference>
<sequence length="69" mass="7818">MSFTEHPEANAAEVEAPLNECALKMLISMPAKSNTVFNHLDNVEVETLRKVEKEMNKLEVFLTSLVRKT</sequence>
<dbReference type="AlphaFoldDB" id="A0A8B6HNU2"/>